<comment type="caution">
    <text evidence="3">The sequence shown here is derived from an EMBL/GenBank/DDBJ whole genome shotgun (WGS) entry which is preliminary data.</text>
</comment>
<keyword evidence="1" id="KW-0732">Signal</keyword>
<evidence type="ECO:0000313" key="4">
    <source>
        <dbReference type="Proteomes" id="UP001443914"/>
    </source>
</evidence>
<dbReference type="InterPro" id="IPR025521">
    <property type="entry name" value="Neprosin_propep"/>
</dbReference>
<dbReference type="Proteomes" id="UP001443914">
    <property type="component" value="Unassembled WGS sequence"/>
</dbReference>
<dbReference type="Pfam" id="PF14365">
    <property type="entry name" value="Neprosin_AP"/>
    <property type="match status" value="1"/>
</dbReference>
<evidence type="ECO:0000256" key="1">
    <source>
        <dbReference type="SAM" id="SignalP"/>
    </source>
</evidence>
<dbReference type="PANTHER" id="PTHR31589:SF223">
    <property type="entry name" value="PROTEIN, PUTATIVE (DUF239)-RELATED"/>
    <property type="match status" value="1"/>
</dbReference>
<keyword evidence="4" id="KW-1185">Reference proteome</keyword>
<reference evidence="3" key="1">
    <citation type="submission" date="2024-03" db="EMBL/GenBank/DDBJ databases">
        <title>WGS assembly of Saponaria officinalis var. Norfolk2.</title>
        <authorList>
            <person name="Jenkins J."/>
            <person name="Shu S."/>
            <person name="Grimwood J."/>
            <person name="Barry K."/>
            <person name="Goodstein D."/>
            <person name="Schmutz J."/>
            <person name="Leebens-Mack J."/>
            <person name="Osbourn A."/>
        </authorList>
    </citation>
    <scope>NUCLEOTIDE SEQUENCE [LARGE SCALE GENOMIC DNA]</scope>
    <source>
        <strain evidence="3">JIC</strain>
    </source>
</reference>
<feature type="domain" description="Neprosin PEP catalytic" evidence="2">
    <location>
        <begin position="140"/>
        <end position="383"/>
    </location>
</feature>
<protein>
    <recommendedName>
        <fullName evidence="2">Neprosin PEP catalytic domain-containing protein</fullName>
    </recommendedName>
</protein>
<gene>
    <name evidence="3" type="ORF">RND81_01G017000</name>
</gene>
<name>A0AAW1N8E0_SAPOF</name>
<dbReference type="AlphaFoldDB" id="A0AAW1N8E0"/>
<dbReference type="InterPro" id="IPR053168">
    <property type="entry name" value="Glutamic_endopeptidase"/>
</dbReference>
<dbReference type="InterPro" id="IPR004314">
    <property type="entry name" value="Neprosin"/>
</dbReference>
<dbReference type="PROSITE" id="PS52045">
    <property type="entry name" value="NEPROSIN_PEP_CD"/>
    <property type="match status" value="1"/>
</dbReference>
<sequence>MSSTKIICCIIICVFLHSTEGRNSKVSRLYSRKRFHETQSIKTIKTKYGDTYNCVDFYDQPAFKHPLLKNHKFYPEMRPKLLPNITIARNDMEKSVFYTLENGGCPRGMVPIRRLSEKDRSRETMFSKTHIRDNFTNGPIAPPGTHFAIVQTKSSPSPPNYYGVGGCFSVWNPQVKENQYSAAQLTIQNGPDSLQVGWMVNPTMYKNNLTHMFIHTNAGESHCYNTYCSAFIIVRSDFPPDVAIMDTSKSGEKPIGVDFFIHRDPTYGTWWLLTGKDLVPIGFWPDNVFRTLNKFGTYISCGGETYSPPDQPGGYPPMGSGEYSVGVFERSASVIHFETVDDKLKVIDVDGTEKFMDTNKYSVHDVGIRSKSGHTLFFGGYGG</sequence>
<proteinExistence type="predicted"/>
<dbReference type="Pfam" id="PF03080">
    <property type="entry name" value="Neprosin"/>
    <property type="match status" value="1"/>
</dbReference>
<feature type="signal peptide" evidence="1">
    <location>
        <begin position="1"/>
        <end position="21"/>
    </location>
</feature>
<organism evidence="3 4">
    <name type="scientific">Saponaria officinalis</name>
    <name type="common">Common soapwort</name>
    <name type="synonym">Lychnis saponaria</name>
    <dbReference type="NCBI Taxonomy" id="3572"/>
    <lineage>
        <taxon>Eukaryota</taxon>
        <taxon>Viridiplantae</taxon>
        <taxon>Streptophyta</taxon>
        <taxon>Embryophyta</taxon>
        <taxon>Tracheophyta</taxon>
        <taxon>Spermatophyta</taxon>
        <taxon>Magnoliopsida</taxon>
        <taxon>eudicotyledons</taxon>
        <taxon>Gunneridae</taxon>
        <taxon>Pentapetalae</taxon>
        <taxon>Caryophyllales</taxon>
        <taxon>Caryophyllaceae</taxon>
        <taxon>Caryophylleae</taxon>
        <taxon>Saponaria</taxon>
    </lineage>
</organism>
<dbReference type="EMBL" id="JBDFQZ010000001">
    <property type="protein sequence ID" value="KAK9755307.1"/>
    <property type="molecule type" value="Genomic_DNA"/>
</dbReference>
<accession>A0AAW1N8E0</accession>
<evidence type="ECO:0000313" key="3">
    <source>
        <dbReference type="EMBL" id="KAK9755307.1"/>
    </source>
</evidence>
<evidence type="ECO:0000259" key="2">
    <source>
        <dbReference type="PROSITE" id="PS52045"/>
    </source>
</evidence>
<feature type="chain" id="PRO_5043889657" description="Neprosin PEP catalytic domain-containing protein" evidence="1">
    <location>
        <begin position="22"/>
        <end position="383"/>
    </location>
</feature>
<dbReference type="PANTHER" id="PTHR31589">
    <property type="entry name" value="PROTEIN, PUTATIVE (DUF239)-RELATED-RELATED"/>
    <property type="match status" value="1"/>
</dbReference>